<comment type="caution">
    <text evidence="1">The sequence shown here is derived from an EMBL/GenBank/DDBJ whole genome shotgun (WGS) entry which is preliminary data.</text>
</comment>
<proteinExistence type="predicted"/>
<evidence type="ECO:0000313" key="2">
    <source>
        <dbReference type="Proteomes" id="UP000824176"/>
    </source>
</evidence>
<reference evidence="1" key="1">
    <citation type="journal article" date="2021" name="PeerJ">
        <title>Extensive microbial diversity within the chicken gut microbiome revealed by metagenomics and culture.</title>
        <authorList>
            <person name="Gilroy R."/>
            <person name="Ravi A."/>
            <person name="Getino M."/>
            <person name="Pursley I."/>
            <person name="Horton D.L."/>
            <person name="Alikhan N.F."/>
            <person name="Baker D."/>
            <person name="Gharbi K."/>
            <person name="Hall N."/>
            <person name="Watson M."/>
            <person name="Adriaenssens E.M."/>
            <person name="Foster-Nyarko E."/>
            <person name="Jarju S."/>
            <person name="Secka A."/>
            <person name="Antonio M."/>
            <person name="Oren A."/>
            <person name="Chaudhuri R.R."/>
            <person name="La Ragione R."/>
            <person name="Hildebrand F."/>
            <person name="Pallen M.J."/>
        </authorList>
    </citation>
    <scope>NUCLEOTIDE SEQUENCE</scope>
    <source>
        <strain evidence="1">ChiW4-1371</strain>
    </source>
</reference>
<reference evidence="1" key="2">
    <citation type="submission" date="2021-04" db="EMBL/GenBank/DDBJ databases">
        <authorList>
            <person name="Gilroy R."/>
        </authorList>
    </citation>
    <scope>NUCLEOTIDE SEQUENCE</scope>
    <source>
        <strain evidence="1">ChiW4-1371</strain>
    </source>
</reference>
<evidence type="ECO:0000313" key="1">
    <source>
        <dbReference type="EMBL" id="HIZ90126.1"/>
    </source>
</evidence>
<protein>
    <submittedName>
        <fullName evidence="1">Uncharacterized protein</fullName>
    </submittedName>
</protein>
<dbReference type="Proteomes" id="UP000824176">
    <property type="component" value="Unassembled WGS sequence"/>
</dbReference>
<organism evidence="1 2">
    <name type="scientific">Candidatus Mucispirillum faecigallinarum</name>
    <dbReference type="NCBI Taxonomy" id="2838699"/>
    <lineage>
        <taxon>Bacteria</taxon>
        <taxon>Pseudomonadati</taxon>
        <taxon>Deferribacterota</taxon>
        <taxon>Deferribacteres</taxon>
        <taxon>Deferribacterales</taxon>
        <taxon>Mucispirillaceae</taxon>
        <taxon>Mucispirillum</taxon>
    </lineage>
</organism>
<dbReference type="EMBL" id="DXAQ01000138">
    <property type="protein sequence ID" value="HIZ90126.1"/>
    <property type="molecule type" value="Genomic_DNA"/>
</dbReference>
<accession>A0A9D2KCH0</accession>
<dbReference type="AlphaFoldDB" id="A0A9D2KCH0"/>
<gene>
    <name evidence="1" type="ORF">H9804_09265</name>
</gene>
<name>A0A9D2KCH0_9BACT</name>
<sequence>MNELVKDNLLDKFHQAGLKIFGLDNIKKDEEDETNPEESNPEEIKGTDIKIYPHYNNNFGFFTACIDDIKFIILKGQYSDNIRYISGKPSFNNAEYNILIDALFKAERVAGNPVKMTVFLTDDECFIKEAELVEEYNKYDMRDYTIPRPLATSEYAESKSRIYDEEVILSSGYFGSFFPQVSSYFTTSIFNDLLDILNPLFVSCNLKTLSPSVVPVDGRIYINMTAFEKMMHTIGLNKSLYRRVFSPNLFLKMGISKLDKLNRSFFPVTYDEIKEVVDSLKVTASRINLQNITEKSFYDYPVQFAIVYEYITIEFMNNLSILLSKFKNISLILNAIYKTRENSIFYSEEEMMLPDFLDFSSDYESVKFNVEKKVENIKIHLKSLPFFSRKSKIKKAVKNMHKLLDLRDELYIAASAFIINSNKALLKTGELGVSKGKLNHKSEIFSLDHDEIRRLTFDTLFGETKELTAFRKWRNKRYAVQLMPPEIYAYDLSDTAHIAEDMILRYKDTEAFAVYGLNRINCKGKVETDLTLDDYQDKIIAAYNLPITKLNNYKNAKGLVLENVSPLSYACEYAILNNIPLWTGIRFAPLFLKNIEIEKNTLFQVEDSNE</sequence>